<evidence type="ECO:0000256" key="4">
    <source>
        <dbReference type="ARBA" id="ARBA00022692"/>
    </source>
</evidence>
<keyword evidence="10" id="KW-1185">Reference proteome</keyword>
<dbReference type="AlphaFoldDB" id="A0A4U0SAX7"/>
<comment type="subcellular location">
    <subcellularLocation>
        <location evidence="1">Cell membrane</location>
        <topology evidence="1">Multi-pass membrane protein</topology>
    </subcellularLocation>
</comment>
<dbReference type="InterPro" id="IPR050171">
    <property type="entry name" value="MFS_Transporters"/>
</dbReference>
<dbReference type="GO" id="GO:0005886">
    <property type="term" value="C:plasma membrane"/>
    <property type="evidence" value="ECO:0007669"/>
    <property type="project" value="UniProtKB-SubCell"/>
</dbReference>
<dbReference type="PANTHER" id="PTHR23517:SF2">
    <property type="entry name" value="MULTIDRUG RESISTANCE PROTEIN MDTH"/>
    <property type="match status" value="1"/>
</dbReference>
<dbReference type="InterPro" id="IPR005829">
    <property type="entry name" value="Sugar_transporter_CS"/>
</dbReference>
<sequence>MLINRLGGFAVLYLSLYLTDVRHLSISAAGLVTSLAGAGGMAGVLLGGTLADRWGRRSTLLACHAGTAVALLLLGLAPWLPVVAATTLLVGAGQAMAGPAFVAAIVDTVPEADRTRAFNLQFWAFNLGTAMASLLAGVLAQAGYTLLFVLDAAATTLTLAVLALRLPETRPTAAAAPVPCAARAGLPTVLRDRIFLAFVGLSLLSALVTAQNSTILPLAMHRHGLPPSAYGAVAAFAAGLIVLGQLFVPRLIGGRRKGPVLAVAAALLGCGIALLAPAGGAIGGYLLAALVWTTGSMLAAPPNAAVVAELAPAALRARYQAVFYLVFPAAAFLAPAFGGWSLEHLGDGHWLAAAAIAALAAVGHLAASGPRERRRAAADRAVVADGSGAGSRTQTLDC</sequence>
<dbReference type="Pfam" id="PF07690">
    <property type="entry name" value="MFS_1"/>
    <property type="match status" value="1"/>
</dbReference>
<dbReference type="EMBL" id="SUMC01000143">
    <property type="protein sequence ID" value="TJZ97474.1"/>
    <property type="molecule type" value="Genomic_DNA"/>
</dbReference>
<evidence type="ECO:0000256" key="2">
    <source>
        <dbReference type="ARBA" id="ARBA00022448"/>
    </source>
</evidence>
<feature type="domain" description="Major facilitator superfamily (MFS) profile" evidence="8">
    <location>
        <begin position="1"/>
        <end position="375"/>
    </location>
</feature>
<proteinExistence type="predicted"/>
<feature type="transmembrane region" description="Helical" evidence="7">
    <location>
        <begin position="118"/>
        <end position="140"/>
    </location>
</feature>
<dbReference type="InterPro" id="IPR036259">
    <property type="entry name" value="MFS_trans_sf"/>
</dbReference>
<evidence type="ECO:0000256" key="6">
    <source>
        <dbReference type="ARBA" id="ARBA00023136"/>
    </source>
</evidence>
<feature type="transmembrane region" description="Helical" evidence="7">
    <location>
        <begin position="83"/>
        <end position="106"/>
    </location>
</feature>
<keyword evidence="6 7" id="KW-0472">Membrane</keyword>
<feature type="transmembrane region" description="Helical" evidence="7">
    <location>
        <begin position="194"/>
        <end position="216"/>
    </location>
</feature>
<dbReference type="Proteomes" id="UP000305778">
    <property type="component" value="Unassembled WGS sequence"/>
</dbReference>
<feature type="transmembrane region" description="Helical" evidence="7">
    <location>
        <begin position="282"/>
        <end position="300"/>
    </location>
</feature>
<reference evidence="9 10" key="1">
    <citation type="submission" date="2019-04" db="EMBL/GenBank/DDBJ databases">
        <title>Streptomyces oryziradicis sp. nov., a novel actinomycete isolated from rhizosphere soil of rice (Oryza sativa L.).</title>
        <authorList>
            <person name="Li C."/>
        </authorList>
    </citation>
    <scope>NUCLEOTIDE SEQUENCE [LARGE SCALE GENOMIC DNA]</scope>
    <source>
        <strain evidence="9 10">NEAU-C40</strain>
    </source>
</reference>
<accession>A0A4U0SAX7</accession>
<evidence type="ECO:0000256" key="7">
    <source>
        <dbReference type="SAM" id="Phobius"/>
    </source>
</evidence>
<gene>
    <name evidence="9" type="ORF">FCI23_49585</name>
</gene>
<feature type="transmembrane region" description="Helical" evidence="7">
    <location>
        <begin position="228"/>
        <end position="248"/>
    </location>
</feature>
<protein>
    <submittedName>
        <fullName evidence="9">MFS transporter</fullName>
    </submittedName>
</protein>
<evidence type="ECO:0000256" key="1">
    <source>
        <dbReference type="ARBA" id="ARBA00004651"/>
    </source>
</evidence>
<dbReference type="OrthoDB" id="5379144at2"/>
<feature type="transmembrane region" description="Helical" evidence="7">
    <location>
        <begin position="146"/>
        <end position="164"/>
    </location>
</feature>
<comment type="caution">
    <text evidence="9">The sequence shown here is derived from an EMBL/GenBank/DDBJ whole genome shotgun (WGS) entry which is preliminary data.</text>
</comment>
<dbReference type="InterPro" id="IPR011701">
    <property type="entry name" value="MFS"/>
</dbReference>
<dbReference type="InterPro" id="IPR020846">
    <property type="entry name" value="MFS_dom"/>
</dbReference>
<feature type="transmembrane region" description="Helical" evidence="7">
    <location>
        <begin position="348"/>
        <end position="367"/>
    </location>
</feature>
<keyword evidence="5 7" id="KW-1133">Transmembrane helix</keyword>
<evidence type="ECO:0000256" key="5">
    <source>
        <dbReference type="ARBA" id="ARBA00022989"/>
    </source>
</evidence>
<feature type="transmembrane region" description="Helical" evidence="7">
    <location>
        <begin position="260"/>
        <end position="276"/>
    </location>
</feature>
<feature type="transmembrane region" description="Helical" evidence="7">
    <location>
        <begin position="24"/>
        <end position="47"/>
    </location>
</feature>
<feature type="transmembrane region" description="Helical" evidence="7">
    <location>
        <begin position="59"/>
        <end position="77"/>
    </location>
</feature>
<dbReference type="PROSITE" id="PS50850">
    <property type="entry name" value="MFS"/>
    <property type="match status" value="1"/>
</dbReference>
<dbReference type="PROSITE" id="PS00216">
    <property type="entry name" value="SUGAR_TRANSPORT_1"/>
    <property type="match status" value="1"/>
</dbReference>
<evidence type="ECO:0000313" key="10">
    <source>
        <dbReference type="Proteomes" id="UP000305778"/>
    </source>
</evidence>
<keyword evidence="4 7" id="KW-0812">Transmembrane</keyword>
<evidence type="ECO:0000313" key="9">
    <source>
        <dbReference type="EMBL" id="TJZ97474.1"/>
    </source>
</evidence>
<dbReference type="SUPFAM" id="SSF103473">
    <property type="entry name" value="MFS general substrate transporter"/>
    <property type="match status" value="1"/>
</dbReference>
<name>A0A4U0SAX7_9ACTN</name>
<keyword evidence="2" id="KW-0813">Transport</keyword>
<dbReference type="Gene3D" id="1.20.1250.20">
    <property type="entry name" value="MFS general substrate transporter like domains"/>
    <property type="match status" value="1"/>
</dbReference>
<dbReference type="GO" id="GO:0022857">
    <property type="term" value="F:transmembrane transporter activity"/>
    <property type="evidence" value="ECO:0007669"/>
    <property type="project" value="InterPro"/>
</dbReference>
<feature type="transmembrane region" description="Helical" evidence="7">
    <location>
        <begin position="321"/>
        <end position="342"/>
    </location>
</feature>
<dbReference type="PANTHER" id="PTHR23517">
    <property type="entry name" value="RESISTANCE PROTEIN MDTM, PUTATIVE-RELATED-RELATED"/>
    <property type="match status" value="1"/>
</dbReference>
<evidence type="ECO:0000256" key="3">
    <source>
        <dbReference type="ARBA" id="ARBA00022475"/>
    </source>
</evidence>
<organism evidence="9 10">
    <name type="scientific">Actinacidiphila oryziradicis</name>
    <dbReference type="NCBI Taxonomy" id="2571141"/>
    <lineage>
        <taxon>Bacteria</taxon>
        <taxon>Bacillati</taxon>
        <taxon>Actinomycetota</taxon>
        <taxon>Actinomycetes</taxon>
        <taxon>Kitasatosporales</taxon>
        <taxon>Streptomycetaceae</taxon>
        <taxon>Actinacidiphila</taxon>
    </lineage>
</organism>
<keyword evidence="3" id="KW-1003">Cell membrane</keyword>
<evidence type="ECO:0000259" key="8">
    <source>
        <dbReference type="PROSITE" id="PS50850"/>
    </source>
</evidence>